<feature type="transmembrane region" description="Helical" evidence="8">
    <location>
        <begin position="240"/>
        <end position="262"/>
    </location>
</feature>
<feature type="transmembrane region" description="Helical" evidence="8">
    <location>
        <begin position="209"/>
        <end position="228"/>
    </location>
</feature>
<evidence type="ECO:0000256" key="1">
    <source>
        <dbReference type="ARBA" id="ARBA00004651"/>
    </source>
</evidence>
<evidence type="ECO:0000256" key="5">
    <source>
        <dbReference type="ARBA" id="ARBA00022692"/>
    </source>
</evidence>
<evidence type="ECO:0000256" key="2">
    <source>
        <dbReference type="ARBA" id="ARBA00009142"/>
    </source>
</evidence>
<evidence type="ECO:0000313" key="10">
    <source>
        <dbReference type="Proteomes" id="UP000252884"/>
    </source>
</evidence>
<dbReference type="InterPro" id="IPR052017">
    <property type="entry name" value="TSUP"/>
</dbReference>
<organism evidence="9 10">
    <name type="scientific">Pseudorhodoferax soli</name>
    <dbReference type="NCBI Taxonomy" id="545864"/>
    <lineage>
        <taxon>Bacteria</taxon>
        <taxon>Pseudomonadati</taxon>
        <taxon>Pseudomonadota</taxon>
        <taxon>Betaproteobacteria</taxon>
        <taxon>Burkholderiales</taxon>
        <taxon>Comamonadaceae</taxon>
    </lineage>
</organism>
<keyword evidence="3" id="KW-0813">Transport</keyword>
<feature type="transmembrane region" description="Helical" evidence="8">
    <location>
        <begin position="183"/>
        <end position="202"/>
    </location>
</feature>
<reference evidence="9 10" key="1">
    <citation type="submission" date="2018-07" db="EMBL/GenBank/DDBJ databases">
        <title>Genomic Encyclopedia of Type Strains, Phase IV (KMG-IV): sequencing the most valuable type-strain genomes for metagenomic binning, comparative biology and taxonomic classification.</title>
        <authorList>
            <person name="Goeker M."/>
        </authorList>
    </citation>
    <scope>NUCLEOTIDE SEQUENCE [LARGE SCALE GENOMIC DNA]</scope>
    <source>
        <strain evidence="9 10">DSM 21634</strain>
    </source>
</reference>
<keyword evidence="4 8" id="KW-1003">Cell membrane</keyword>
<keyword evidence="5 8" id="KW-0812">Transmembrane</keyword>
<feature type="transmembrane region" description="Helical" evidence="8">
    <location>
        <begin position="88"/>
        <end position="106"/>
    </location>
</feature>
<dbReference type="EMBL" id="QPJK01000005">
    <property type="protein sequence ID" value="RCW70374.1"/>
    <property type="molecule type" value="Genomic_DNA"/>
</dbReference>
<protein>
    <recommendedName>
        <fullName evidence="8">Probable membrane transporter protein</fullName>
    </recommendedName>
</protein>
<proteinExistence type="inferred from homology"/>
<evidence type="ECO:0000313" key="9">
    <source>
        <dbReference type="EMBL" id="RCW70374.1"/>
    </source>
</evidence>
<evidence type="ECO:0000256" key="3">
    <source>
        <dbReference type="ARBA" id="ARBA00022448"/>
    </source>
</evidence>
<dbReference type="Pfam" id="PF01925">
    <property type="entry name" value="TauE"/>
    <property type="match status" value="1"/>
</dbReference>
<accession>A0A368XWG5</accession>
<dbReference type="PANTHER" id="PTHR30269:SF37">
    <property type="entry name" value="MEMBRANE TRANSPORTER PROTEIN"/>
    <property type="match status" value="1"/>
</dbReference>
<keyword evidence="10" id="KW-1185">Reference proteome</keyword>
<evidence type="ECO:0000256" key="8">
    <source>
        <dbReference type="RuleBase" id="RU363041"/>
    </source>
</evidence>
<dbReference type="Proteomes" id="UP000252884">
    <property type="component" value="Unassembled WGS sequence"/>
</dbReference>
<name>A0A368XWG5_9BURK</name>
<comment type="subcellular location">
    <subcellularLocation>
        <location evidence="1 8">Cell membrane</location>
        <topology evidence="1 8">Multi-pass membrane protein</topology>
    </subcellularLocation>
</comment>
<keyword evidence="7 8" id="KW-0472">Membrane</keyword>
<gene>
    <name evidence="9" type="ORF">DES41_105316</name>
</gene>
<evidence type="ECO:0000256" key="7">
    <source>
        <dbReference type="ARBA" id="ARBA00023136"/>
    </source>
</evidence>
<feature type="transmembrane region" description="Helical" evidence="8">
    <location>
        <begin position="36"/>
        <end position="67"/>
    </location>
</feature>
<keyword evidence="6 8" id="KW-1133">Transmembrane helix</keyword>
<dbReference type="AlphaFoldDB" id="A0A368XWG5"/>
<dbReference type="RefSeq" id="WP_245965782.1">
    <property type="nucleotide sequence ID" value="NZ_QPJK01000005.1"/>
</dbReference>
<evidence type="ECO:0000256" key="4">
    <source>
        <dbReference type="ARBA" id="ARBA00022475"/>
    </source>
</evidence>
<comment type="caution">
    <text evidence="9">The sequence shown here is derived from an EMBL/GenBank/DDBJ whole genome shotgun (WGS) entry which is preliminary data.</text>
</comment>
<comment type="similarity">
    <text evidence="2 8">Belongs to the 4-toluene sulfonate uptake permease (TSUP) (TC 2.A.102) family.</text>
</comment>
<dbReference type="PANTHER" id="PTHR30269">
    <property type="entry name" value="TRANSMEMBRANE PROTEIN YFCA"/>
    <property type="match status" value="1"/>
</dbReference>
<dbReference type="GO" id="GO:0005886">
    <property type="term" value="C:plasma membrane"/>
    <property type="evidence" value="ECO:0007669"/>
    <property type="project" value="UniProtKB-SubCell"/>
</dbReference>
<evidence type="ECO:0000256" key="6">
    <source>
        <dbReference type="ARBA" id="ARBA00022989"/>
    </source>
</evidence>
<feature type="transmembrane region" description="Helical" evidence="8">
    <location>
        <begin position="112"/>
        <end position="131"/>
    </location>
</feature>
<feature type="transmembrane region" description="Helical" evidence="8">
    <location>
        <begin position="143"/>
        <end position="163"/>
    </location>
</feature>
<sequence length="263" mass="27405">MRLDAVNWPESGDAASVAAFAACVALATFAQNLTGFAFGLILLGLTASLHVASVADAANAAMVLTLVNAWVSFRSQRIAPPWRLMRPTLMGSTIGVVAGVALLGWLSGSAVAWLRGLLGLSITACASLLLLQAGTRQRQSTPAAFACVGVLSGLLGGLFSSSGPPLVYQMYREPLDRDLVRQALLLVFAFNALFRLCLVVPAGQFSAHALLLAACAVPVVYVVTRLQIRYPTTLRPAVLKVIVAGLLLASGSSLLVSAYLAIA</sequence>
<dbReference type="InterPro" id="IPR002781">
    <property type="entry name" value="TM_pro_TauE-like"/>
</dbReference>